<reference evidence="1 2" key="1">
    <citation type="journal article" date="2016" name="G3 (Bethesda)">
        <title>First Draft Assembly and Annotation of the Genome of a California Endemic Oak Quercus lobata Nee (Fagaceae).</title>
        <authorList>
            <person name="Sork V.L."/>
            <person name="Fitz-Gibbon S.T."/>
            <person name="Puiu D."/>
            <person name="Crepeau M."/>
            <person name="Gugger P.F."/>
            <person name="Sherman R."/>
            <person name="Stevens K."/>
            <person name="Langley C.H."/>
            <person name="Pellegrini M."/>
            <person name="Salzberg S.L."/>
        </authorList>
    </citation>
    <scope>NUCLEOTIDE SEQUENCE [LARGE SCALE GENOMIC DNA]</scope>
    <source>
        <strain evidence="1 2">cv. SW786</strain>
    </source>
</reference>
<sequence length="93" mass="10749">MQAQQPNMAPSHPCSLISNITLCKTIEDLNQVHAHMIKTAQIHYLWLPSKSLDSVCFPITVYIIRTKVFDQMPQPNCFSWNTIIINQSFCREQ</sequence>
<protein>
    <submittedName>
        <fullName evidence="1">Uncharacterized protein</fullName>
    </submittedName>
</protein>
<organism evidence="1 2">
    <name type="scientific">Quercus lobata</name>
    <name type="common">Valley oak</name>
    <dbReference type="NCBI Taxonomy" id="97700"/>
    <lineage>
        <taxon>Eukaryota</taxon>
        <taxon>Viridiplantae</taxon>
        <taxon>Streptophyta</taxon>
        <taxon>Embryophyta</taxon>
        <taxon>Tracheophyta</taxon>
        <taxon>Spermatophyta</taxon>
        <taxon>Magnoliopsida</taxon>
        <taxon>eudicotyledons</taxon>
        <taxon>Gunneridae</taxon>
        <taxon>Pentapetalae</taxon>
        <taxon>rosids</taxon>
        <taxon>fabids</taxon>
        <taxon>Fagales</taxon>
        <taxon>Fagaceae</taxon>
        <taxon>Quercus</taxon>
    </lineage>
</organism>
<dbReference type="Gramene" id="QL07p042649:mrna">
    <property type="protein sequence ID" value="QL07p042649:mrna:CDS:1"/>
    <property type="gene ID" value="QL07p042649"/>
</dbReference>
<accession>A0A7N2R862</accession>
<dbReference type="EnsemblPlants" id="QL07p042649:mrna">
    <property type="protein sequence ID" value="QL07p042649:mrna:CDS:1"/>
    <property type="gene ID" value="QL07p042649"/>
</dbReference>
<proteinExistence type="predicted"/>
<dbReference type="InParanoid" id="A0A7N2R862"/>
<dbReference type="Proteomes" id="UP000594261">
    <property type="component" value="Chromosome 7"/>
</dbReference>
<name>A0A7N2R862_QUELO</name>
<keyword evidence="2" id="KW-1185">Reference proteome</keyword>
<reference evidence="1" key="2">
    <citation type="submission" date="2021-01" db="UniProtKB">
        <authorList>
            <consortium name="EnsemblPlants"/>
        </authorList>
    </citation>
    <scope>IDENTIFICATION</scope>
</reference>
<dbReference type="AlphaFoldDB" id="A0A7N2R862"/>
<dbReference type="EMBL" id="LRBV02000007">
    <property type="status" value="NOT_ANNOTATED_CDS"/>
    <property type="molecule type" value="Genomic_DNA"/>
</dbReference>
<evidence type="ECO:0000313" key="1">
    <source>
        <dbReference type="EnsemblPlants" id="QL07p042649:mrna:CDS:1"/>
    </source>
</evidence>
<evidence type="ECO:0000313" key="2">
    <source>
        <dbReference type="Proteomes" id="UP000594261"/>
    </source>
</evidence>